<dbReference type="GO" id="GO:0003746">
    <property type="term" value="F:translation elongation factor activity"/>
    <property type="evidence" value="ECO:0007669"/>
    <property type="project" value="UniProtKB-KW"/>
</dbReference>
<accession>A0A382NIN6</accession>
<dbReference type="AlphaFoldDB" id="A0A382NIN6"/>
<evidence type="ECO:0000313" key="4">
    <source>
        <dbReference type="EMBL" id="SVC60175.1"/>
    </source>
</evidence>
<feature type="non-terminal residue" evidence="4">
    <location>
        <position position="1"/>
    </location>
</feature>
<evidence type="ECO:0000256" key="2">
    <source>
        <dbReference type="ARBA" id="ARBA00022917"/>
    </source>
</evidence>
<dbReference type="EMBL" id="UINC01100256">
    <property type="protein sequence ID" value="SVC60175.1"/>
    <property type="molecule type" value="Genomic_DNA"/>
</dbReference>
<dbReference type="SUPFAM" id="SSF54713">
    <property type="entry name" value="Elongation factor Ts (EF-Ts), dimerisation domain"/>
    <property type="match status" value="1"/>
</dbReference>
<dbReference type="InterPro" id="IPR014039">
    <property type="entry name" value="Transl_elong_EFTs/EF1B_dimer"/>
</dbReference>
<organism evidence="4">
    <name type="scientific">marine metagenome</name>
    <dbReference type="NCBI Taxonomy" id="408172"/>
    <lineage>
        <taxon>unclassified sequences</taxon>
        <taxon>metagenomes</taxon>
        <taxon>ecological metagenomes</taxon>
    </lineage>
</organism>
<dbReference type="Gene3D" id="3.30.479.20">
    <property type="entry name" value="Elongation factor Ts, dimerisation domain"/>
    <property type="match status" value="1"/>
</dbReference>
<evidence type="ECO:0000259" key="3">
    <source>
        <dbReference type="Pfam" id="PF00889"/>
    </source>
</evidence>
<dbReference type="InterPro" id="IPR036402">
    <property type="entry name" value="EF-Ts_dimer_sf"/>
</dbReference>
<gene>
    <name evidence="4" type="ORF">METZ01_LOCUS313029</name>
</gene>
<proteinExistence type="inferred from homology"/>
<keyword evidence="1" id="KW-0251">Elongation factor</keyword>
<reference evidence="4" key="1">
    <citation type="submission" date="2018-05" db="EMBL/GenBank/DDBJ databases">
        <authorList>
            <person name="Lanie J.A."/>
            <person name="Ng W.-L."/>
            <person name="Kazmierczak K.M."/>
            <person name="Andrzejewski T.M."/>
            <person name="Davidsen T.M."/>
            <person name="Wayne K.J."/>
            <person name="Tettelin H."/>
            <person name="Glass J.I."/>
            <person name="Rusch D."/>
            <person name="Podicherti R."/>
            <person name="Tsui H.-C.T."/>
            <person name="Winkler M.E."/>
        </authorList>
    </citation>
    <scope>NUCLEOTIDE SEQUENCE</scope>
</reference>
<dbReference type="Pfam" id="PF00889">
    <property type="entry name" value="EF_TS"/>
    <property type="match status" value="1"/>
</dbReference>
<dbReference type="HAMAP" id="MF_00050">
    <property type="entry name" value="EF_Ts"/>
    <property type="match status" value="1"/>
</dbReference>
<name>A0A382NIN6_9ZZZZ</name>
<dbReference type="PROSITE" id="PS01127">
    <property type="entry name" value="EF_TS_2"/>
    <property type="match status" value="1"/>
</dbReference>
<evidence type="ECO:0000256" key="1">
    <source>
        <dbReference type="ARBA" id="ARBA00022768"/>
    </source>
</evidence>
<dbReference type="PANTHER" id="PTHR11741:SF0">
    <property type="entry name" value="ELONGATION FACTOR TS, MITOCHONDRIAL"/>
    <property type="match status" value="1"/>
</dbReference>
<dbReference type="InterPro" id="IPR018101">
    <property type="entry name" value="Transl_elong_Ts_CS"/>
</dbReference>
<protein>
    <recommendedName>
        <fullName evidence="3">Translation elongation factor EFTs/EF1B dimerisation domain-containing protein</fullName>
    </recommendedName>
</protein>
<sequence length="106" mass="12029">VSYIHTGGRVGSMVELNCETDFVARTDDFGILGRNIAMQVAAMNPSYLDRASIPEDVEDIKDEELLIEQEYIRDSTMKITDLVKESIGKLGENIRIRRFSRFELGD</sequence>
<dbReference type="PANTHER" id="PTHR11741">
    <property type="entry name" value="ELONGATION FACTOR TS"/>
    <property type="match status" value="1"/>
</dbReference>
<feature type="domain" description="Translation elongation factor EFTs/EF1B dimerisation" evidence="3">
    <location>
        <begin position="2"/>
        <end position="59"/>
    </location>
</feature>
<dbReference type="InterPro" id="IPR001816">
    <property type="entry name" value="Transl_elong_EFTs/EF1B"/>
</dbReference>
<keyword evidence="2" id="KW-0648">Protein biosynthesis</keyword>